<dbReference type="InterPro" id="IPR038731">
    <property type="entry name" value="RgtA/B/C-like"/>
</dbReference>
<dbReference type="GO" id="GO:0005886">
    <property type="term" value="C:plasma membrane"/>
    <property type="evidence" value="ECO:0007669"/>
    <property type="project" value="UniProtKB-SubCell"/>
</dbReference>
<evidence type="ECO:0000256" key="3">
    <source>
        <dbReference type="ARBA" id="ARBA00022676"/>
    </source>
</evidence>
<feature type="transmembrane region" description="Helical" evidence="9">
    <location>
        <begin position="183"/>
        <end position="204"/>
    </location>
</feature>
<evidence type="ECO:0000256" key="7">
    <source>
        <dbReference type="ARBA" id="ARBA00023136"/>
    </source>
</evidence>
<organism evidence="11 12">
    <name type="scientific">Micromonospora pattaloongensis</name>
    <dbReference type="NCBI Taxonomy" id="405436"/>
    <lineage>
        <taxon>Bacteria</taxon>
        <taxon>Bacillati</taxon>
        <taxon>Actinomycetota</taxon>
        <taxon>Actinomycetes</taxon>
        <taxon>Micromonosporales</taxon>
        <taxon>Micromonosporaceae</taxon>
        <taxon>Micromonospora</taxon>
    </lineage>
</organism>
<evidence type="ECO:0000256" key="6">
    <source>
        <dbReference type="ARBA" id="ARBA00022989"/>
    </source>
</evidence>
<feature type="transmembrane region" description="Helical" evidence="9">
    <location>
        <begin position="33"/>
        <end position="50"/>
    </location>
</feature>
<comment type="subcellular location">
    <subcellularLocation>
        <location evidence="1">Cell membrane</location>
        <topology evidence="1">Multi-pass membrane protein</topology>
    </subcellularLocation>
</comment>
<feature type="transmembrane region" description="Helical" evidence="9">
    <location>
        <begin position="153"/>
        <end position="171"/>
    </location>
</feature>
<feature type="transmembrane region" description="Helical" evidence="9">
    <location>
        <begin position="224"/>
        <end position="244"/>
    </location>
</feature>
<dbReference type="Pfam" id="PF13231">
    <property type="entry name" value="PMT_2"/>
    <property type="match status" value="1"/>
</dbReference>
<dbReference type="GO" id="GO:0010041">
    <property type="term" value="P:response to iron(III) ion"/>
    <property type="evidence" value="ECO:0007669"/>
    <property type="project" value="TreeGrafter"/>
</dbReference>
<accession>A0A1H3G2Q2</accession>
<evidence type="ECO:0000256" key="9">
    <source>
        <dbReference type="SAM" id="Phobius"/>
    </source>
</evidence>
<evidence type="ECO:0000256" key="1">
    <source>
        <dbReference type="ARBA" id="ARBA00004651"/>
    </source>
</evidence>
<dbReference type="STRING" id="405436.SAMN05444365_101229"/>
<evidence type="ECO:0000313" key="12">
    <source>
        <dbReference type="Proteomes" id="UP000242415"/>
    </source>
</evidence>
<feature type="region of interest" description="Disordered" evidence="8">
    <location>
        <begin position="1"/>
        <end position="20"/>
    </location>
</feature>
<sequence>MTGTTSAVGTPADGAAGTGPAVRRRTIHRLGDLVWLWPALATLAVTGFGADRAELWRDELATWSAATRSAPELLRLAVTIDGVSAPYYLFMHGWIALVGDAVGALRAPSVLAMTGASALTAVLGARLFGGRAGLLAGLLFAALPSTSRYAQEARPYAIATLLGVAATLLLVRALERPSWRRWLAYALAVTALGLTNLLALSLLAGHAGGLLIGGRPGLRRHAPGWAVAALAAIVALAPLFVLGLRQRGTQLSWVALATPRALPDLPGGLLGAPAVGGAVLALAALGWALQGRRAHLLALSALVPAALLFVAGLALRIFVPRYLIFTVPLICLLAAAALATVRLRAALAVVLTVGLLGTPAQAGLRRTHEWPRSAPREYRSAAEIIGAQQRPGDGIVYGSRRDWAFLDIAVAYHLRGDRPRDVLLARSATERGSLWATECTQPAQCLAGVDRVWVLTVGQPGDPLQPMPPRKAAALREEFAVRQVWRVRGLTVALLGRR</sequence>
<keyword evidence="6 9" id="KW-1133">Transmembrane helix</keyword>
<keyword evidence="12" id="KW-1185">Reference proteome</keyword>
<dbReference type="AlphaFoldDB" id="A0A1H3G2Q2"/>
<evidence type="ECO:0000259" key="10">
    <source>
        <dbReference type="Pfam" id="PF13231"/>
    </source>
</evidence>
<name>A0A1H3G2Q2_9ACTN</name>
<dbReference type="EMBL" id="FNPH01000001">
    <property type="protein sequence ID" value="SDX96724.1"/>
    <property type="molecule type" value="Genomic_DNA"/>
</dbReference>
<feature type="transmembrane region" description="Helical" evidence="9">
    <location>
        <begin position="265"/>
        <end position="289"/>
    </location>
</feature>
<dbReference type="GO" id="GO:0009103">
    <property type="term" value="P:lipopolysaccharide biosynthetic process"/>
    <property type="evidence" value="ECO:0007669"/>
    <property type="project" value="UniProtKB-ARBA"/>
</dbReference>
<dbReference type="PANTHER" id="PTHR33908:SF3">
    <property type="entry name" value="UNDECAPRENYL PHOSPHATE-ALPHA-4-AMINO-4-DEOXY-L-ARABINOSE ARABINOSYL TRANSFERASE"/>
    <property type="match status" value="1"/>
</dbReference>
<evidence type="ECO:0000256" key="2">
    <source>
        <dbReference type="ARBA" id="ARBA00022475"/>
    </source>
</evidence>
<feature type="domain" description="Glycosyltransferase RgtA/B/C/D-like" evidence="10">
    <location>
        <begin position="90"/>
        <end position="237"/>
    </location>
</feature>
<keyword evidence="2" id="KW-1003">Cell membrane</keyword>
<feature type="transmembrane region" description="Helical" evidence="9">
    <location>
        <begin position="322"/>
        <end position="339"/>
    </location>
</feature>
<keyword evidence="5 9" id="KW-0812">Transmembrane</keyword>
<evidence type="ECO:0000256" key="8">
    <source>
        <dbReference type="SAM" id="MobiDB-lite"/>
    </source>
</evidence>
<dbReference type="InterPro" id="IPR050297">
    <property type="entry name" value="LipidA_mod_glycosyltrf_83"/>
</dbReference>
<keyword evidence="3 11" id="KW-0328">Glycosyltransferase</keyword>
<keyword evidence="4 11" id="KW-0808">Transferase</keyword>
<evidence type="ECO:0000256" key="5">
    <source>
        <dbReference type="ARBA" id="ARBA00022692"/>
    </source>
</evidence>
<dbReference type="GO" id="GO:0016763">
    <property type="term" value="F:pentosyltransferase activity"/>
    <property type="evidence" value="ECO:0007669"/>
    <property type="project" value="TreeGrafter"/>
</dbReference>
<feature type="transmembrane region" description="Helical" evidence="9">
    <location>
        <begin position="117"/>
        <end position="141"/>
    </location>
</feature>
<feature type="transmembrane region" description="Helical" evidence="9">
    <location>
        <begin position="85"/>
        <end position="105"/>
    </location>
</feature>
<feature type="transmembrane region" description="Helical" evidence="9">
    <location>
        <begin position="295"/>
        <end position="315"/>
    </location>
</feature>
<evidence type="ECO:0000256" key="4">
    <source>
        <dbReference type="ARBA" id="ARBA00022679"/>
    </source>
</evidence>
<feature type="compositionally biased region" description="Low complexity" evidence="8">
    <location>
        <begin position="7"/>
        <end position="20"/>
    </location>
</feature>
<keyword evidence="7 9" id="KW-0472">Membrane</keyword>
<dbReference type="Proteomes" id="UP000242415">
    <property type="component" value="Unassembled WGS sequence"/>
</dbReference>
<proteinExistence type="predicted"/>
<dbReference type="PANTHER" id="PTHR33908">
    <property type="entry name" value="MANNOSYLTRANSFERASE YKCB-RELATED"/>
    <property type="match status" value="1"/>
</dbReference>
<protein>
    <submittedName>
        <fullName evidence="11">Mannosyltransferase</fullName>
    </submittedName>
</protein>
<reference evidence="12" key="1">
    <citation type="submission" date="2016-10" db="EMBL/GenBank/DDBJ databases">
        <authorList>
            <person name="Varghese N."/>
            <person name="Submissions S."/>
        </authorList>
    </citation>
    <scope>NUCLEOTIDE SEQUENCE [LARGE SCALE GENOMIC DNA]</scope>
    <source>
        <strain evidence="12">DSM 45245</strain>
    </source>
</reference>
<evidence type="ECO:0000313" key="11">
    <source>
        <dbReference type="EMBL" id="SDX96724.1"/>
    </source>
</evidence>
<gene>
    <name evidence="11" type="ORF">SAMN05444365_101229</name>
</gene>